<dbReference type="AlphaFoldDB" id="A0A380KN09"/>
<feature type="domain" description="DUF1722" evidence="1">
    <location>
        <begin position="187"/>
        <end position="303"/>
    </location>
</feature>
<dbReference type="Pfam" id="PF04463">
    <property type="entry name" value="2-thiour_desulf"/>
    <property type="match status" value="1"/>
</dbReference>
<sequence length="315" mass="36523">MKPKILISKCLGFDNCRYDGSIVQFDLLDKMKDQIEFIPLCPEIEIGLGLPRESLRLIKVQDGIELVQPKSKKYLTYDMKKYSQEILKNISDIDGIILKGRSPSCGIKDVKVYSGMEKSPVIGKSMGLFAAEMEKHFPYLPIEEEGRLTNLIIREHFFTKLYAIFNFKKMAQNKSIKKLADYHAKNKYLYFAYNQTLKNKLGSIVANHEKLETNIVLDNYFNEMVKLFSNLPSKKNYINAYQHIFGYFSKFVSKEEKVFILQLMEKYRDGKIDKSAIASILKVYSIKYNIEYLLGQTIFEPFPEELLSLNDSGKL</sequence>
<dbReference type="GeneID" id="69903522"/>
<name>A0A380KN09_9STRE</name>
<evidence type="ECO:0000313" key="3">
    <source>
        <dbReference type="Proteomes" id="UP000255352"/>
    </source>
</evidence>
<dbReference type="InterPro" id="IPR007553">
    <property type="entry name" value="2-thiour_desulf"/>
</dbReference>
<gene>
    <name evidence="2" type="ORF">NCTC13760_01332</name>
</gene>
<accession>A0A380KN09</accession>
<dbReference type="Proteomes" id="UP000255352">
    <property type="component" value="Unassembled WGS sequence"/>
</dbReference>
<dbReference type="EMBL" id="UHFP01000001">
    <property type="protein sequence ID" value="SUN68636.1"/>
    <property type="molecule type" value="Genomic_DNA"/>
</dbReference>
<dbReference type="PANTHER" id="PTHR30087">
    <property type="entry name" value="INNER MEMBRANE PROTEIN"/>
    <property type="match status" value="1"/>
</dbReference>
<organism evidence="2 3">
    <name type="scientific">Streptococcus infantarius</name>
    <dbReference type="NCBI Taxonomy" id="102684"/>
    <lineage>
        <taxon>Bacteria</taxon>
        <taxon>Bacillati</taxon>
        <taxon>Bacillota</taxon>
        <taxon>Bacilli</taxon>
        <taxon>Lactobacillales</taxon>
        <taxon>Streptococcaceae</taxon>
        <taxon>Streptococcus</taxon>
    </lineage>
</organism>
<dbReference type="PANTHER" id="PTHR30087:SF0">
    <property type="entry name" value="INNER MEMBRANE PROTEIN"/>
    <property type="match status" value="1"/>
</dbReference>
<reference evidence="2 3" key="1">
    <citation type="submission" date="2018-06" db="EMBL/GenBank/DDBJ databases">
        <authorList>
            <consortium name="Pathogen Informatics"/>
            <person name="Doyle S."/>
        </authorList>
    </citation>
    <scope>NUCLEOTIDE SEQUENCE [LARGE SCALE GENOMIC DNA]</scope>
    <source>
        <strain evidence="2 3">NCTC13760</strain>
    </source>
</reference>
<proteinExistence type="predicted"/>
<dbReference type="InterPro" id="IPR013560">
    <property type="entry name" value="DUF1722"/>
</dbReference>
<evidence type="ECO:0000259" key="1">
    <source>
        <dbReference type="Pfam" id="PF08349"/>
    </source>
</evidence>
<dbReference type="RefSeq" id="WP_006532605.1">
    <property type="nucleotide sequence ID" value="NZ_CABKNK020000001.1"/>
</dbReference>
<protein>
    <submittedName>
        <fullName evidence="2">Probable type II DNA modification enzyme</fullName>
    </submittedName>
</protein>
<dbReference type="Pfam" id="PF08349">
    <property type="entry name" value="DUF1722"/>
    <property type="match status" value="1"/>
</dbReference>
<evidence type="ECO:0000313" key="2">
    <source>
        <dbReference type="EMBL" id="SUN68636.1"/>
    </source>
</evidence>